<evidence type="ECO:0000256" key="1">
    <source>
        <dbReference type="PROSITE-ProRule" id="PRU00339"/>
    </source>
</evidence>
<accession>A0A401XKJ9</accession>
<dbReference type="SMART" id="SM00028">
    <property type="entry name" value="TPR"/>
    <property type="match status" value="1"/>
</dbReference>
<comment type="caution">
    <text evidence="2">The sequence shown here is derived from an EMBL/GenBank/DDBJ whole genome shotgun (WGS) entry which is preliminary data.</text>
</comment>
<feature type="repeat" description="TPR" evidence="1">
    <location>
        <begin position="61"/>
        <end position="94"/>
    </location>
</feature>
<gene>
    <name evidence="2" type="ORF">JCM31826_10380</name>
</gene>
<dbReference type="SUPFAM" id="SSF48452">
    <property type="entry name" value="TPR-like"/>
    <property type="match status" value="1"/>
</dbReference>
<organism evidence="2 3">
    <name type="scientific">Thermaurantimonas aggregans</name>
    <dbReference type="NCBI Taxonomy" id="2173829"/>
    <lineage>
        <taxon>Bacteria</taxon>
        <taxon>Pseudomonadati</taxon>
        <taxon>Bacteroidota</taxon>
        <taxon>Flavobacteriia</taxon>
        <taxon>Flavobacteriales</taxon>
        <taxon>Schleiferiaceae</taxon>
        <taxon>Thermaurantimonas</taxon>
    </lineage>
</organism>
<sequence length="450" mass="52699">MGSKKLIFIFILTFFFKYGQSQITFNIKEIDRVTYELYTQKNWNSLIDIGKESLRKNISFYYLHVRMGIAYFNKNNFHKAIYHFDQALKISDEEEYVKEYLYWSYLYSGRSSEAEWFSKKLSKTFKENYELNDEIAIKNIDIAYNFTQGNSIEKITHSINKIQNNLNGYLFSPLQIESFYIGLLTKLTSRLRIYQAYTNLNSNQFLYFQASNQNYSNANFNTRLNQYYINTNILVSKSVSLTGGIHFVHSSAKYTTQLTVDSNEIPLLLEVPTHSNVLDIIGFISFYKKFTYFTFGTSYYKAGLNNAKQEQIDFKLHIFPFGNLNLYIVSNFSVQQQDYGLSTIRKNLIIDENIGFKISNNFWAEIYGSVGDMSNFIVKEGMVIYNRSDVINNRLGAKLIFVPNPKWSLTIDYTRLSCTSNFIEYPQQRETNDKFTYLHHSITGILSIKL</sequence>
<dbReference type="EMBL" id="BHZE01000008">
    <property type="protein sequence ID" value="GCD77556.1"/>
    <property type="molecule type" value="Genomic_DNA"/>
</dbReference>
<reference evidence="2 3" key="1">
    <citation type="submission" date="2018-11" db="EMBL/GenBank/DDBJ databases">
        <title>Schleiferia aggregans sp. nov., a moderately thermophilic heterotrophic bacterium isolated from microbial mats at a terrestrial hot spring.</title>
        <authorList>
            <person name="Iino T."/>
            <person name="Ohkuma M."/>
            <person name="Haruta S."/>
        </authorList>
    </citation>
    <scope>NUCLEOTIDE SEQUENCE [LARGE SCALE GENOMIC DNA]</scope>
    <source>
        <strain evidence="2 3">LA</strain>
    </source>
</reference>
<evidence type="ECO:0000313" key="3">
    <source>
        <dbReference type="Proteomes" id="UP000286715"/>
    </source>
</evidence>
<dbReference type="InterPro" id="IPR011990">
    <property type="entry name" value="TPR-like_helical_dom_sf"/>
</dbReference>
<dbReference type="PROSITE" id="PS50005">
    <property type="entry name" value="TPR"/>
    <property type="match status" value="1"/>
</dbReference>
<evidence type="ECO:0000313" key="2">
    <source>
        <dbReference type="EMBL" id="GCD77556.1"/>
    </source>
</evidence>
<dbReference type="Proteomes" id="UP000286715">
    <property type="component" value="Unassembled WGS sequence"/>
</dbReference>
<keyword evidence="1" id="KW-0802">TPR repeat</keyword>
<keyword evidence="3" id="KW-1185">Reference proteome</keyword>
<name>A0A401XKJ9_9FLAO</name>
<proteinExistence type="predicted"/>
<dbReference type="Gene3D" id="1.25.40.10">
    <property type="entry name" value="Tetratricopeptide repeat domain"/>
    <property type="match status" value="1"/>
</dbReference>
<protein>
    <submittedName>
        <fullName evidence="2">Uncharacterized protein</fullName>
    </submittedName>
</protein>
<dbReference type="InterPro" id="IPR019734">
    <property type="entry name" value="TPR_rpt"/>
</dbReference>
<dbReference type="AlphaFoldDB" id="A0A401XKJ9"/>
<dbReference type="RefSeq" id="WP_124397621.1">
    <property type="nucleotide sequence ID" value="NZ_BHZE01000008.1"/>
</dbReference>
<dbReference type="OrthoDB" id="819143at2"/>